<dbReference type="Proteomes" id="UP000028630">
    <property type="component" value="Unassembled WGS sequence"/>
</dbReference>
<dbReference type="Gene3D" id="2.40.50.320">
    <property type="entry name" value="Copper binding periplasmic protein CusF"/>
    <property type="match status" value="1"/>
</dbReference>
<dbReference type="EMBL" id="JMTB01000044">
    <property type="protein sequence ID" value="KFC08974.1"/>
    <property type="molecule type" value="Genomic_DNA"/>
</dbReference>
<gene>
    <name evidence="2" type="primary">cusF</name>
    <name evidence="2" type="ORF">GTGU_01165</name>
</gene>
<keyword evidence="3" id="KW-1185">Reference proteome</keyword>
<feature type="chain" id="PRO_5001786287" evidence="1">
    <location>
        <begin position="24"/>
        <end position="119"/>
    </location>
</feature>
<dbReference type="RefSeq" id="WP_038154832.1">
    <property type="nucleotide sequence ID" value="NZ_JMTB01000044.1"/>
</dbReference>
<proteinExistence type="predicted"/>
<evidence type="ECO:0000313" key="2">
    <source>
        <dbReference type="EMBL" id="KFC08974.1"/>
    </source>
</evidence>
<dbReference type="NCBIfam" id="NF007348">
    <property type="entry name" value="PRK09838.1"/>
    <property type="match status" value="1"/>
</dbReference>
<evidence type="ECO:0000256" key="1">
    <source>
        <dbReference type="SAM" id="SignalP"/>
    </source>
</evidence>
<dbReference type="eggNOG" id="COG5569">
    <property type="taxonomic scope" value="Bacteria"/>
</dbReference>
<dbReference type="Pfam" id="PF11604">
    <property type="entry name" value="CusF_Ec"/>
    <property type="match status" value="1"/>
</dbReference>
<protein>
    <submittedName>
        <fullName evidence="2">CusF family cation efflux system protein</fullName>
    </submittedName>
</protein>
<feature type="signal peptide" evidence="1">
    <location>
        <begin position="1"/>
        <end position="23"/>
    </location>
</feature>
<evidence type="ECO:0000313" key="3">
    <source>
        <dbReference type="Proteomes" id="UP000028630"/>
    </source>
</evidence>
<accession>A0A085AFH9</accession>
<keyword evidence="1" id="KW-0732">Signal</keyword>
<name>A0A085AFH9_9ENTR</name>
<organism evidence="2 3">
    <name type="scientific">Trabulsiella guamensis ATCC 49490</name>
    <dbReference type="NCBI Taxonomy" id="1005994"/>
    <lineage>
        <taxon>Bacteria</taxon>
        <taxon>Pseudomonadati</taxon>
        <taxon>Pseudomonadota</taxon>
        <taxon>Gammaproteobacteria</taxon>
        <taxon>Enterobacterales</taxon>
        <taxon>Enterobacteriaceae</taxon>
        <taxon>Trabulsiella</taxon>
    </lineage>
</organism>
<reference evidence="3" key="1">
    <citation type="submission" date="2014-05" db="EMBL/GenBank/DDBJ databases">
        <title>ATOL: Assembling a taxonomically balanced genome-scale reconstruction of the evolutionary history of the Enterobacteriaceae.</title>
        <authorList>
            <person name="Plunkett G. III"/>
            <person name="Neeno-Eckwall E.C."/>
            <person name="Glasner J.D."/>
            <person name="Perna N.T."/>
        </authorList>
    </citation>
    <scope>NUCLEOTIDE SEQUENCE [LARGE SCALE GENOMIC DNA]</scope>
    <source>
        <strain evidence="3">ATCC 49490</strain>
    </source>
</reference>
<comment type="caution">
    <text evidence="2">The sequence shown here is derived from an EMBL/GenBank/DDBJ whole genome shotgun (WGS) entry which is preliminary data.</text>
</comment>
<dbReference type="AlphaFoldDB" id="A0A085AFH9"/>
<dbReference type="OrthoDB" id="5771277at2"/>
<dbReference type="InterPro" id="IPR021647">
    <property type="entry name" value="CusF_Ec"/>
</dbReference>
<dbReference type="InterPro" id="IPR042230">
    <property type="entry name" value="CusF_sf"/>
</dbReference>
<sequence length="119" mass="13043">MRNSMKAVLLATLSVVFSAGLQAAEHQHDNMNMDMTNDSAAEQVVQGTGVVKSIDYDTKKVTIAHEAIPAIGWPAMTMRFTFTDADSYIRNVKPGSHVNFSFVQQGNISLLKSIEETHS</sequence>